<dbReference type="EMBL" id="FZNT01000007">
    <property type="protein sequence ID" value="SNR64187.1"/>
    <property type="molecule type" value="Genomic_DNA"/>
</dbReference>
<dbReference type="GO" id="GO:0005975">
    <property type="term" value="P:carbohydrate metabolic process"/>
    <property type="evidence" value="ECO:0007669"/>
    <property type="project" value="InterPro"/>
</dbReference>
<reference evidence="3 4" key="1">
    <citation type="submission" date="2017-06" db="EMBL/GenBank/DDBJ databases">
        <authorList>
            <person name="Kim H.J."/>
            <person name="Triplett B.A."/>
        </authorList>
    </citation>
    <scope>NUCLEOTIDE SEQUENCE [LARGE SCALE GENOMIC DNA]</scope>
    <source>
        <strain evidence="3 4">DSM 29150</strain>
    </source>
</reference>
<dbReference type="InterPro" id="IPR017853">
    <property type="entry name" value="GH"/>
</dbReference>
<dbReference type="AlphaFoldDB" id="A0A238XZ70"/>
<evidence type="ECO:0000313" key="4">
    <source>
        <dbReference type="Proteomes" id="UP000198384"/>
    </source>
</evidence>
<feature type="signal peptide" evidence="1">
    <location>
        <begin position="1"/>
        <end position="19"/>
    </location>
</feature>
<organism evidence="3 4">
    <name type="scientific">Lutibacter agarilyticus</name>
    <dbReference type="NCBI Taxonomy" id="1109740"/>
    <lineage>
        <taxon>Bacteria</taxon>
        <taxon>Pseudomonadati</taxon>
        <taxon>Bacteroidota</taxon>
        <taxon>Flavobacteriia</taxon>
        <taxon>Flavobacteriales</taxon>
        <taxon>Flavobacteriaceae</taxon>
        <taxon>Lutibacter</taxon>
    </lineage>
</organism>
<dbReference type="GO" id="GO:0004553">
    <property type="term" value="F:hydrolase activity, hydrolyzing O-glycosyl compounds"/>
    <property type="evidence" value="ECO:0007669"/>
    <property type="project" value="InterPro"/>
</dbReference>
<proteinExistence type="predicted"/>
<accession>A0A238XZ70</accession>
<dbReference type="RefSeq" id="WP_089382158.1">
    <property type="nucleotide sequence ID" value="NZ_FZNT01000007.1"/>
</dbReference>
<evidence type="ECO:0000256" key="1">
    <source>
        <dbReference type="SAM" id="SignalP"/>
    </source>
</evidence>
<feature type="domain" description="Glycoside hydrolase family 2 catalytic" evidence="2">
    <location>
        <begin position="34"/>
        <end position="284"/>
    </location>
</feature>
<keyword evidence="3" id="KW-0378">Hydrolase</keyword>
<dbReference type="OrthoDB" id="1205943at2"/>
<evidence type="ECO:0000259" key="2">
    <source>
        <dbReference type="Pfam" id="PF02836"/>
    </source>
</evidence>
<dbReference type="Pfam" id="PF02836">
    <property type="entry name" value="Glyco_hydro_2_C"/>
    <property type="match status" value="1"/>
</dbReference>
<dbReference type="InterPro" id="IPR006103">
    <property type="entry name" value="Glyco_hydro_2_cat"/>
</dbReference>
<sequence length="1059" mass="119255">MKNKFLILILFVVTSSLFAQVDQVTVVNNDEGIKLVVNGQDFMINGMNWDHIPIGTNTVNANFWKKSDDIIKAGLDSEMSLLKNMGVNVIRQYTGVPAKWIKYIYENYGIYTMLNHSFGRYGTTIKGVFNPITDYSEPRTQEFLLAEIDKLINEYKNTPGLLLYLLGNENNYGLFWAGAETEDFPDEEEEREFVGEKRGRPMYKLMNEAAKKIKAMDSSHPVAICNGDVLFIDIIAEECKDVDIYGVNAYRGASFGDMFQVVKDKLNKPIIITEFGADAYNAIENAEDQKPQAYYMVSNWKEIYQNAAGLGKTNNSLGGFTFQFSDGWWKYGFEDRVNADKHDNNASWSNGGYLYDYRIGENNMNEEWFGICAKGPTNERGLYDLYPRAAYYALKEAHQLNPYEVDVTPEFIDNYFSNINLTDAVLRARGDKAALKNEEGGKIRLSNMRAEFTTFNTGGSLITTPEDPDPNETVYPNKLGFDHMQSFYVGVEGNPSSNMYANVNFNILGNVADNPIDEIFYENRGRTASVNTDEGNVDINDLNRIQLYSAEFEWNAKDFDLRGFYRTGHGQWGYEGDFFGLYPEANYGPNLDIYNGEISGIEVDGKRALTGLKAAFGPQLWWGANPAFLLKYSRTIGGFDISGVFHKDVDEASKVVSSIAIPLPQTTRATLHIRKEIGDFGFEIGGIWGGQPLNGREFQIAEDNPNYVPNVQNPEPKYVIYVDKINSEDNWGGKAKITYSGGAFNWYAQGAAMGLVANGGADQTKTFTGWRLKDSGSGNQTNFLSGFTYTTGNFQIAPNFLWQKPIVDAMPNDVQSPGRLRNIEDDPFAVRANRETTAGELLLTYDPTPGTWMYEWDNDRAEDAKFAMSAGFVYRHHPTAQDAAIGFLEDRTSFAFPNSAPAQDLWEANTRIVSKVRPDLGLIANIYFGTAQANGSDERMIERFGADVRVIYEKIKLVYSLKINDWGPFDYHRDFNLTYPLQQMLDISTSVGKPDWYILPDTKIGIRGTWRSLNEFSPRYSPNAVPSNTYPAIPTISPVGFGHGNEWEIRTYVHINIGK</sequence>
<protein>
    <submittedName>
        <fullName evidence="3">Glycosyl hydrolases family 2, TIM barrel domain</fullName>
    </submittedName>
</protein>
<gene>
    <name evidence="3" type="ORF">SAMN06265371_107169</name>
</gene>
<keyword evidence="1" id="KW-0732">Signal</keyword>
<dbReference type="SUPFAM" id="SSF51445">
    <property type="entry name" value="(Trans)glycosidases"/>
    <property type="match status" value="1"/>
</dbReference>
<feature type="chain" id="PRO_5013257910" evidence="1">
    <location>
        <begin position="20"/>
        <end position="1059"/>
    </location>
</feature>
<name>A0A238XZ70_9FLAO</name>
<keyword evidence="4" id="KW-1185">Reference proteome</keyword>
<evidence type="ECO:0000313" key="3">
    <source>
        <dbReference type="EMBL" id="SNR64187.1"/>
    </source>
</evidence>
<dbReference type="Gene3D" id="3.20.20.80">
    <property type="entry name" value="Glycosidases"/>
    <property type="match status" value="1"/>
</dbReference>
<dbReference type="Proteomes" id="UP000198384">
    <property type="component" value="Unassembled WGS sequence"/>
</dbReference>